<organism evidence="3 4">
    <name type="scientific">Streptomyces armeniacus</name>
    <dbReference type="NCBI Taxonomy" id="83291"/>
    <lineage>
        <taxon>Bacteria</taxon>
        <taxon>Bacillati</taxon>
        <taxon>Actinomycetota</taxon>
        <taxon>Actinomycetes</taxon>
        <taxon>Kitasatosporales</taxon>
        <taxon>Streptomycetaceae</taxon>
        <taxon>Streptomyces</taxon>
    </lineage>
</organism>
<dbReference type="RefSeq" id="WP_208878379.1">
    <property type="nucleotide sequence ID" value="NZ_CP031320.1"/>
</dbReference>
<dbReference type="PANTHER" id="PTHR42685">
    <property type="entry name" value="GERANYLGERANYL DIPHOSPHATE REDUCTASE"/>
    <property type="match status" value="1"/>
</dbReference>
<dbReference type="InterPro" id="IPR050407">
    <property type="entry name" value="Geranylgeranyl_reductase"/>
</dbReference>
<feature type="domain" description="FAD-binding" evidence="2">
    <location>
        <begin position="2"/>
        <end position="288"/>
    </location>
</feature>
<sequence length="423" mass="45892">MYDVIVVGARCAGSPAAMLLARAGYRVLLVDRARFPKDTLSTLYIHQPGVALLDRWGVLPQVVGTGCPPIDKARFTLGDIRLEGCSWPAGDGLRAAYGPRRRLLDAILVESAVAAGAEFRESCSMQGLVHDDDGRVIGVRLGSAARGAAVEYAPLVIGADGMRSTVAAEAGAATEIEDPTVSCAYYSYWSDLPPQFRLYERPGGWVGTVPTNDGATLVAGYFPQERFAAIRGDALAALLDNVARTAPDLREEMAGGRQLERLYGTGDQRNFFRTAAGPGWALIGDAGHHKDSITARGITDAFIQAQLLTDRIGGLGDALRDPARLDAALERFAAERSEVLLPDYRSTLKTARLDPRPHEREMLRAVATSPELTDRYFSTLSGVCPIDEFVTPELLDLMEQQEQQEPRQQRGPQDQQDQRADAP</sequence>
<reference evidence="3 4" key="1">
    <citation type="submission" date="2018-07" db="EMBL/GenBank/DDBJ databases">
        <title>Draft genome of the type strain Streptomyces armeniacus ATCC 15676.</title>
        <authorList>
            <person name="Labana P."/>
            <person name="Gosse J.T."/>
            <person name="Boddy C.N."/>
        </authorList>
    </citation>
    <scope>NUCLEOTIDE SEQUENCE [LARGE SCALE GENOMIC DNA]</scope>
    <source>
        <strain evidence="3 4">ATCC 15676</strain>
    </source>
</reference>
<evidence type="ECO:0000313" key="4">
    <source>
        <dbReference type="Proteomes" id="UP000254425"/>
    </source>
</evidence>
<dbReference type="EMBL" id="CP031320">
    <property type="protein sequence ID" value="AXK33498.1"/>
    <property type="molecule type" value="Genomic_DNA"/>
</dbReference>
<gene>
    <name evidence="3" type="ORF">DVA86_13405</name>
</gene>
<evidence type="ECO:0000259" key="2">
    <source>
        <dbReference type="Pfam" id="PF01494"/>
    </source>
</evidence>
<dbReference type="Pfam" id="PF01494">
    <property type="entry name" value="FAD_binding_3"/>
    <property type="match status" value="1"/>
</dbReference>
<proteinExistence type="predicted"/>
<dbReference type="InterPro" id="IPR002938">
    <property type="entry name" value="FAD-bd"/>
</dbReference>
<dbReference type="PANTHER" id="PTHR42685:SF22">
    <property type="entry name" value="CONDITIONED MEDIUM FACTOR RECEPTOR 1"/>
    <property type="match status" value="1"/>
</dbReference>
<dbReference type="GO" id="GO:0071949">
    <property type="term" value="F:FAD binding"/>
    <property type="evidence" value="ECO:0007669"/>
    <property type="project" value="InterPro"/>
</dbReference>
<dbReference type="AlphaFoldDB" id="A0A345XPD2"/>
<dbReference type="Proteomes" id="UP000254425">
    <property type="component" value="Chromosome"/>
</dbReference>
<evidence type="ECO:0000313" key="3">
    <source>
        <dbReference type="EMBL" id="AXK33498.1"/>
    </source>
</evidence>
<name>A0A345XPD2_9ACTN</name>
<dbReference type="KEGG" id="sarm:DVA86_13405"/>
<feature type="region of interest" description="Disordered" evidence="1">
    <location>
        <begin position="396"/>
        <end position="423"/>
    </location>
</feature>
<dbReference type="SUPFAM" id="SSF51905">
    <property type="entry name" value="FAD/NAD(P)-binding domain"/>
    <property type="match status" value="1"/>
</dbReference>
<dbReference type="Gene3D" id="3.50.50.60">
    <property type="entry name" value="FAD/NAD(P)-binding domain"/>
    <property type="match status" value="1"/>
</dbReference>
<evidence type="ECO:0000256" key="1">
    <source>
        <dbReference type="SAM" id="MobiDB-lite"/>
    </source>
</evidence>
<dbReference type="PRINTS" id="PR00420">
    <property type="entry name" value="RNGMNOXGNASE"/>
</dbReference>
<accession>A0A345XPD2</accession>
<keyword evidence="4" id="KW-1185">Reference proteome</keyword>
<protein>
    <submittedName>
        <fullName evidence="3">NAD(P)/FAD-dependent oxidoreductase</fullName>
    </submittedName>
</protein>
<dbReference type="InterPro" id="IPR036188">
    <property type="entry name" value="FAD/NAD-bd_sf"/>
</dbReference>